<dbReference type="PANTHER" id="PTHR37310:SF1">
    <property type="entry name" value="CYTOPLASMIC PROTEIN"/>
    <property type="match status" value="1"/>
</dbReference>
<dbReference type="OrthoDB" id="5396211at2"/>
<dbReference type="PANTHER" id="PTHR37310">
    <property type="entry name" value="CYTOPLASMIC PROTEIN-RELATED"/>
    <property type="match status" value="1"/>
</dbReference>
<dbReference type="RefSeq" id="WP_125440565.1">
    <property type="nucleotide sequence ID" value="NZ_RWIU01000011.1"/>
</dbReference>
<dbReference type="Pfam" id="PF03860">
    <property type="entry name" value="Csp"/>
    <property type="match status" value="1"/>
</dbReference>
<dbReference type="CDD" id="cd08026">
    <property type="entry name" value="DUF326"/>
    <property type="match status" value="1"/>
</dbReference>
<dbReference type="AlphaFoldDB" id="A0A428JXL0"/>
<evidence type="ECO:0000313" key="1">
    <source>
        <dbReference type="EMBL" id="RSK38814.1"/>
    </source>
</evidence>
<name>A0A428JXL0_9BACT</name>
<dbReference type="InterPro" id="IPR005560">
    <property type="entry name" value="Csp_YhjQ"/>
</dbReference>
<dbReference type="Gene3D" id="1.20.1270.360">
    <property type="match status" value="1"/>
</dbReference>
<organism evidence="1 2">
    <name type="scientific">Hymenobacter perfusus</name>
    <dbReference type="NCBI Taxonomy" id="1236770"/>
    <lineage>
        <taxon>Bacteria</taxon>
        <taxon>Pseudomonadati</taxon>
        <taxon>Bacteroidota</taxon>
        <taxon>Cytophagia</taxon>
        <taxon>Cytophagales</taxon>
        <taxon>Hymenobacteraceae</taxon>
        <taxon>Hymenobacter</taxon>
    </lineage>
</organism>
<accession>A0A428JXL0</accession>
<evidence type="ECO:0000313" key="2">
    <source>
        <dbReference type="Proteomes" id="UP000270291"/>
    </source>
</evidence>
<reference evidence="1 2" key="1">
    <citation type="submission" date="2018-12" db="EMBL/GenBank/DDBJ databases">
        <authorList>
            <person name="Feng G."/>
            <person name="Zhu H."/>
        </authorList>
    </citation>
    <scope>NUCLEOTIDE SEQUENCE [LARGE SCALE GENOMIC DNA]</scope>
    <source>
        <strain evidence="1 2">LMG 26000</strain>
    </source>
</reference>
<gene>
    <name evidence="1" type="ORF">EI293_21215</name>
</gene>
<proteinExistence type="predicted"/>
<dbReference type="EMBL" id="RWIU01000011">
    <property type="protein sequence ID" value="RSK38814.1"/>
    <property type="molecule type" value="Genomic_DNA"/>
</dbReference>
<sequence length="109" mass="11758">MNPKHQSLLDALNACVAACENCASACLQEDDVKMMAPCIALDRDCADICALTARLLARGSAHAQHLLRECAEICRLCGDECAKHEHEHCQTCAAACRRCEEACRQGIAA</sequence>
<dbReference type="InterPro" id="IPR044543">
    <property type="entry name" value="YHJQ-like"/>
</dbReference>
<protein>
    <submittedName>
        <fullName evidence="1">Four-helix bundle copper-binding protein</fullName>
    </submittedName>
</protein>
<dbReference type="Proteomes" id="UP000270291">
    <property type="component" value="Unassembled WGS sequence"/>
</dbReference>
<keyword evidence="2" id="KW-1185">Reference proteome</keyword>
<comment type="caution">
    <text evidence="1">The sequence shown here is derived from an EMBL/GenBank/DDBJ whole genome shotgun (WGS) entry which is preliminary data.</text>
</comment>